<keyword evidence="4" id="KW-0862">Zinc</keyword>
<sequence>MTSEEQRKWDCQQCTYANYASASVCTMCRTPRHAVFITEPPGTSTSACASVEPHIYRWPCPSCTFMNVLQGACCSICATKRPEVYEKELRELKMKAGESEAVDMEHIDKMSKALRKWSCVQCTYKNWPTVKTCTMCRAPRAHTRDTPGDDCSGTASGWSGSCAAEANGTENVTSRPTARTSPHTSANDANRHTSDSGGGGRVNAASVQTERSGMEALTMTAKAMVPLDENLSFLERYIFHLQRSADTGCCAFLEAVAEVMRPDCNGDEKTLQYIYQYGEGNRRITSFESVLLNGFDENGEQCLYTHTLIDLLHERRRDFGTILPKFFLDSICLDVDFPGCDASETSTNVYRNIRSKIRDDFDMRRIVNVGEHFILPTEIMKTICFGDTLSMDSLLGRNLYAPLLLRNRGGGHSLVDAASQAMWGVLDKNNVLRGAIYHTLYMKEAMFRSRWATALLKLGMKFDVWVMQRYWANIMDCHEPGTTLEQIHVLVLAQVLNRPIIVMPVESARLSSYLPQTSVTSVKHPIEGFYPQLPTINSYRCCAPLFLAFSNGNFYALMLPPPSRSPALSCLDAEGPSTAQIYRHARCPPIELADYVQFAIDENEAEKIVRESMMFDTDENGTRWFYHSMATVPYTLSDQSSILWKEWMANHFPKSIRPAAEEGGVGVKSATKPSSE</sequence>
<evidence type="ECO:0000256" key="1">
    <source>
        <dbReference type="ARBA" id="ARBA00022687"/>
    </source>
</evidence>
<feature type="region of interest" description="Disordered" evidence="6">
    <location>
        <begin position="166"/>
        <end position="205"/>
    </location>
</feature>
<evidence type="ECO:0000256" key="4">
    <source>
        <dbReference type="ARBA" id="ARBA00022833"/>
    </source>
</evidence>
<keyword evidence="9" id="KW-1185">Reference proteome</keyword>
<dbReference type="GO" id="GO:0016055">
    <property type="term" value="P:Wnt signaling pathway"/>
    <property type="evidence" value="ECO:0007669"/>
    <property type="project" value="UniProtKB-KW"/>
</dbReference>
<dbReference type="Gene3D" id="2.30.30.380">
    <property type="entry name" value="Zn-finger domain of Sec23/24"/>
    <property type="match status" value="1"/>
</dbReference>
<dbReference type="Pfam" id="PF00641">
    <property type="entry name" value="Zn_ribbon_RanBP"/>
    <property type="match status" value="1"/>
</dbReference>
<feature type="domain" description="RanBP2-type" evidence="7">
    <location>
        <begin position="52"/>
        <end position="83"/>
    </location>
</feature>
<proteinExistence type="predicted"/>
<organism evidence="8 9">
    <name type="scientific">Toxocara canis</name>
    <name type="common">Canine roundworm</name>
    <dbReference type="NCBI Taxonomy" id="6265"/>
    <lineage>
        <taxon>Eukaryota</taxon>
        <taxon>Metazoa</taxon>
        <taxon>Ecdysozoa</taxon>
        <taxon>Nematoda</taxon>
        <taxon>Chromadorea</taxon>
        <taxon>Rhabditida</taxon>
        <taxon>Spirurina</taxon>
        <taxon>Ascaridomorpha</taxon>
        <taxon>Ascaridoidea</taxon>
        <taxon>Toxocaridae</taxon>
        <taxon>Toxocara</taxon>
    </lineage>
</organism>
<name>A0A0B2VR63_TOXCA</name>
<evidence type="ECO:0000256" key="2">
    <source>
        <dbReference type="ARBA" id="ARBA00022723"/>
    </source>
</evidence>
<evidence type="ECO:0000256" key="6">
    <source>
        <dbReference type="SAM" id="MobiDB-lite"/>
    </source>
</evidence>
<reference evidence="8 9" key="1">
    <citation type="submission" date="2014-11" db="EMBL/GenBank/DDBJ databases">
        <title>Genetic blueprint of the zoonotic pathogen Toxocara canis.</title>
        <authorList>
            <person name="Zhu X.-Q."/>
            <person name="Korhonen P.K."/>
            <person name="Cai H."/>
            <person name="Young N.D."/>
            <person name="Nejsum P."/>
            <person name="von Samson-Himmelstjerna G."/>
            <person name="Boag P.R."/>
            <person name="Tan P."/>
            <person name="Li Q."/>
            <person name="Min J."/>
            <person name="Yang Y."/>
            <person name="Wang X."/>
            <person name="Fang X."/>
            <person name="Hall R.S."/>
            <person name="Hofmann A."/>
            <person name="Sternberg P.W."/>
            <person name="Jex A.R."/>
            <person name="Gasser R.B."/>
        </authorList>
    </citation>
    <scope>NUCLEOTIDE SEQUENCE [LARGE SCALE GENOMIC DNA]</scope>
    <source>
        <strain evidence="8">PN_DK_2014</strain>
    </source>
</reference>
<dbReference type="InterPro" id="IPR036443">
    <property type="entry name" value="Znf_RanBP2_sf"/>
</dbReference>
<protein>
    <submittedName>
        <fullName evidence="8">Ubiquitin thioesterase zranb1</fullName>
    </submittedName>
</protein>
<dbReference type="STRING" id="6265.A0A0B2VR63"/>
<accession>A0A0B2VR63</accession>
<comment type="caution">
    <text evidence="8">The sequence shown here is derived from an EMBL/GenBank/DDBJ whole genome shotgun (WGS) entry which is preliminary data.</text>
</comment>
<dbReference type="OMA" id="TYQNWPT"/>
<dbReference type="InterPro" id="IPR001876">
    <property type="entry name" value="Znf_RanBP2"/>
</dbReference>
<feature type="domain" description="RanBP2-type" evidence="7">
    <location>
        <begin position="112"/>
        <end position="142"/>
    </location>
</feature>
<dbReference type="PROSITE" id="PS01358">
    <property type="entry name" value="ZF_RANBP2_1"/>
    <property type="match status" value="3"/>
</dbReference>
<evidence type="ECO:0000259" key="7">
    <source>
        <dbReference type="PROSITE" id="PS50199"/>
    </source>
</evidence>
<dbReference type="GO" id="GO:0008270">
    <property type="term" value="F:zinc ion binding"/>
    <property type="evidence" value="ECO:0007669"/>
    <property type="project" value="UniProtKB-KW"/>
</dbReference>
<evidence type="ECO:0000256" key="5">
    <source>
        <dbReference type="PROSITE-ProRule" id="PRU00322"/>
    </source>
</evidence>
<dbReference type="AlphaFoldDB" id="A0A0B2VR63"/>
<keyword evidence="1" id="KW-0879">Wnt signaling pathway</keyword>
<dbReference type="InterPro" id="IPR003323">
    <property type="entry name" value="OTU_dom"/>
</dbReference>
<gene>
    <name evidence="8" type="primary">zranb1</name>
    <name evidence="8" type="ORF">Tcan_13652</name>
</gene>
<feature type="compositionally biased region" description="Polar residues" evidence="6">
    <location>
        <begin position="168"/>
        <end position="188"/>
    </location>
</feature>
<feature type="domain" description="RanBP2-type" evidence="7">
    <location>
        <begin position="5"/>
        <end position="34"/>
    </location>
</feature>
<dbReference type="CDD" id="cd22750">
    <property type="entry name" value="OTU_C64"/>
    <property type="match status" value="1"/>
</dbReference>
<dbReference type="Proteomes" id="UP000031036">
    <property type="component" value="Unassembled WGS sequence"/>
</dbReference>
<dbReference type="Pfam" id="PF02338">
    <property type="entry name" value="OTU"/>
    <property type="match status" value="1"/>
</dbReference>
<evidence type="ECO:0000313" key="9">
    <source>
        <dbReference type="Proteomes" id="UP000031036"/>
    </source>
</evidence>
<keyword evidence="3 5" id="KW-0863">Zinc-finger</keyword>
<evidence type="ECO:0000256" key="3">
    <source>
        <dbReference type="ARBA" id="ARBA00022771"/>
    </source>
</evidence>
<dbReference type="SUPFAM" id="SSF90209">
    <property type="entry name" value="Ran binding protein zinc finger-like"/>
    <property type="match status" value="2"/>
</dbReference>
<dbReference type="PROSITE" id="PS50199">
    <property type="entry name" value="ZF_RANBP2_2"/>
    <property type="match status" value="3"/>
</dbReference>
<dbReference type="OrthoDB" id="6275030at2759"/>
<evidence type="ECO:0000313" key="8">
    <source>
        <dbReference type="EMBL" id="KHN83784.1"/>
    </source>
</evidence>
<dbReference type="SMART" id="SM00547">
    <property type="entry name" value="ZnF_RBZ"/>
    <property type="match status" value="3"/>
</dbReference>
<keyword evidence="2" id="KW-0479">Metal-binding</keyword>
<dbReference type="Gene3D" id="4.10.1060.10">
    <property type="entry name" value="Zinc finger, RanBP2-type"/>
    <property type="match status" value="2"/>
</dbReference>
<dbReference type="EMBL" id="JPKZ01001137">
    <property type="protein sequence ID" value="KHN83784.1"/>
    <property type="molecule type" value="Genomic_DNA"/>
</dbReference>